<evidence type="ECO:0000256" key="1">
    <source>
        <dbReference type="ARBA" id="ARBA00008645"/>
    </source>
</evidence>
<keyword evidence="4" id="KW-1185">Reference proteome</keyword>
<gene>
    <name evidence="3" type="ORF">C4D60_Mb03t15900</name>
</gene>
<evidence type="ECO:0000313" key="3">
    <source>
        <dbReference type="EMBL" id="THU58583.1"/>
    </source>
</evidence>
<accession>A0A4S8JA61</accession>
<reference evidence="3 4" key="1">
    <citation type="journal article" date="2019" name="Nat. Plants">
        <title>Genome sequencing of Musa balbisiana reveals subgenome evolution and function divergence in polyploid bananas.</title>
        <authorList>
            <person name="Yao X."/>
        </authorList>
    </citation>
    <scope>NUCLEOTIDE SEQUENCE [LARGE SCALE GENOMIC DNA]</scope>
    <source>
        <strain evidence="4">cv. DH-PKW</strain>
        <tissue evidence="3">Leaves</tissue>
    </source>
</reference>
<dbReference type="Gene3D" id="3.40.50.1820">
    <property type="entry name" value="alpha/beta hydrolase"/>
    <property type="match status" value="1"/>
</dbReference>
<comment type="similarity">
    <text evidence="1">Belongs to the AB hydrolase superfamily.</text>
</comment>
<dbReference type="PANTHER" id="PTHR43039">
    <property type="entry name" value="ESTERASE-RELATED"/>
    <property type="match status" value="1"/>
</dbReference>
<proteinExistence type="inferred from homology"/>
<comment type="caution">
    <text evidence="3">The sequence shown here is derived from an EMBL/GenBank/DDBJ whole genome shotgun (WGS) entry which is preliminary data.</text>
</comment>
<dbReference type="InterPro" id="IPR000073">
    <property type="entry name" value="AB_hydrolase_1"/>
</dbReference>
<dbReference type="Proteomes" id="UP000317650">
    <property type="component" value="Chromosome 3"/>
</dbReference>
<evidence type="ECO:0000259" key="2">
    <source>
        <dbReference type="Pfam" id="PF00561"/>
    </source>
</evidence>
<evidence type="ECO:0000313" key="4">
    <source>
        <dbReference type="Proteomes" id="UP000317650"/>
    </source>
</evidence>
<dbReference type="AlphaFoldDB" id="A0A4S8JA61"/>
<dbReference type="SUPFAM" id="SSF53474">
    <property type="entry name" value="alpha/beta-Hydrolases"/>
    <property type="match status" value="1"/>
</dbReference>
<feature type="domain" description="AB hydrolase-1" evidence="2">
    <location>
        <begin position="16"/>
        <end position="112"/>
    </location>
</feature>
<sequence>MNMITNVRIEGKGEQAVVLSHGYGGSQSTWDHVVPPLSQRYRLLLFDWNFKGAIDASKYSSFTAFADALIALIDRLKLKGTVFLGHSMSGMIGCIASVKRPDLFGHLVLIAASPRQ</sequence>
<organism evidence="3 4">
    <name type="scientific">Musa balbisiana</name>
    <name type="common">Banana</name>
    <dbReference type="NCBI Taxonomy" id="52838"/>
    <lineage>
        <taxon>Eukaryota</taxon>
        <taxon>Viridiplantae</taxon>
        <taxon>Streptophyta</taxon>
        <taxon>Embryophyta</taxon>
        <taxon>Tracheophyta</taxon>
        <taxon>Spermatophyta</taxon>
        <taxon>Magnoliopsida</taxon>
        <taxon>Liliopsida</taxon>
        <taxon>Zingiberales</taxon>
        <taxon>Musaceae</taxon>
        <taxon>Musa</taxon>
    </lineage>
</organism>
<protein>
    <recommendedName>
        <fullName evidence="2">AB hydrolase-1 domain-containing protein</fullName>
    </recommendedName>
</protein>
<dbReference type="STRING" id="52838.A0A4S8JA61"/>
<dbReference type="EMBL" id="PYDT01000006">
    <property type="protein sequence ID" value="THU58583.1"/>
    <property type="molecule type" value="Genomic_DNA"/>
</dbReference>
<name>A0A4S8JA61_MUSBA</name>
<dbReference type="InterPro" id="IPR029058">
    <property type="entry name" value="AB_hydrolase_fold"/>
</dbReference>
<dbReference type="Pfam" id="PF00561">
    <property type="entry name" value="Abhydrolase_1"/>
    <property type="match status" value="1"/>
</dbReference>